<protein>
    <recommendedName>
        <fullName evidence="2">DUF4426 domain-containing protein</fullName>
    </recommendedName>
</protein>
<keyword evidence="4" id="KW-1185">Reference proteome</keyword>
<dbReference type="Gene3D" id="2.60.40.3340">
    <property type="entry name" value="Domain of unknown function DUF4426"/>
    <property type="match status" value="1"/>
</dbReference>
<evidence type="ECO:0000256" key="1">
    <source>
        <dbReference type="SAM" id="SignalP"/>
    </source>
</evidence>
<dbReference type="Pfam" id="PF14467">
    <property type="entry name" value="DUF4426"/>
    <property type="match status" value="1"/>
</dbReference>
<feature type="domain" description="DUF4426" evidence="2">
    <location>
        <begin position="27"/>
        <end position="148"/>
    </location>
</feature>
<evidence type="ECO:0000313" key="4">
    <source>
        <dbReference type="Proteomes" id="UP000525987"/>
    </source>
</evidence>
<comment type="caution">
    <text evidence="3">The sequence shown here is derived from an EMBL/GenBank/DDBJ whole genome shotgun (WGS) entry which is preliminary data.</text>
</comment>
<feature type="chain" id="PRO_5031105547" description="DUF4426 domain-containing protein" evidence="1">
    <location>
        <begin position="24"/>
        <end position="149"/>
    </location>
</feature>
<evidence type="ECO:0000259" key="2">
    <source>
        <dbReference type="Pfam" id="PF14467"/>
    </source>
</evidence>
<name>A0A7W5C0A8_9GAMM</name>
<dbReference type="InterPro" id="IPR025218">
    <property type="entry name" value="DUF4426"/>
</dbReference>
<organism evidence="3 4">
    <name type="scientific">Halomonas organivorans</name>
    <dbReference type="NCBI Taxonomy" id="257772"/>
    <lineage>
        <taxon>Bacteria</taxon>
        <taxon>Pseudomonadati</taxon>
        <taxon>Pseudomonadota</taxon>
        <taxon>Gammaproteobacteria</taxon>
        <taxon>Oceanospirillales</taxon>
        <taxon>Halomonadaceae</taxon>
        <taxon>Halomonas</taxon>
    </lineage>
</organism>
<keyword evidence="1" id="KW-0732">Signal</keyword>
<dbReference type="AlphaFoldDB" id="A0A7W5C0A8"/>
<evidence type="ECO:0000313" key="3">
    <source>
        <dbReference type="EMBL" id="MBB3142480.1"/>
    </source>
</evidence>
<dbReference type="EMBL" id="JACHXM010000022">
    <property type="protein sequence ID" value="MBB3142480.1"/>
    <property type="molecule type" value="Genomic_DNA"/>
</dbReference>
<feature type="signal peptide" evidence="1">
    <location>
        <begin position="1"/>
        <end position="23"/>
    </location>
</feature>
<dbReference type="RefSeq" id="WP_183388855.1">
    <property type="nucleotide sequence ID" value="NZ_JACHXM010000022.1"/>
</dbReference>
<sequence>MRIRRLFGALLAGVLLAAPAAEAQQYEQVGDVQIHYNALNTTFLAPEMARAAGIQRSPGLGLLNVSVLESRQDGTSRAVNARVDGRVGILGGEGRPLDFRTVRDGGGISHIATFRIREGEPMQFTLVVTPDPDRPPTEIGFIQRFYIDR</sequence>
<dbReference type="Proteomes" id="UP000525987">
    <property type="component" value="Unassembled WGS sequence"/>
</dbReference>
<proteinExistence type="predicted"/>
<gene>
    <name evidence="3" type="ORF">FHR96_003377</name>
</gene>
<accession>A0A7W5C0A8</accession>
<reference evidence="3 4" key="1">
    <citation type="submission" date="2020-08" db="EMBL/GenBank/DDBJ databases">
        <title>Genomic Encyclopedia of Type Strains, Phase III (KMG-III): the genomes of soil and plant-associated and newly described type strains.</title>
        <authorList>
            <person name="Whitman W."/>
        </authorList>
    </citation>
    <scope>NUCLEOTIDE SEQUENCE [LARGE SCALE GENOMIC DNA]</scope>
    <source>
        <strain evidence="3 4">CECT 5995</strain>
    </source>
</reference>